<gene>
    <name evidence="1" type="ORF">HXW94_01045</name>
</gene>
<evidence type="ECO:0000313" key="1">
    <source>
        <dbReference type="EMBL" id="NWH03592.1"/>
    </source>
</evidence>
<dbReference type="InterPro" id="IPR005358">
    <property type="entry name" value="Puta_zinc/iron-chelating_dom"/>
</dbReference>
<sequence length="279" mass="32656">MNAENKTDANRIRAEIPPEQLNLKSRFKFKCHKGVSCFTECCRGIDIMLTPYDILTMRKKLDIDSEKFLSIFTTPQLLEKADLPVVTLKLLDDERKSCPFVRDKEGCMIYEDRPTTCRYYPLGVGSLSYSGEQGDKDDKDEFFFMIKEPHCKGFDEPDEWTVAEWREDQGVDLRDEVNDGWLDLMVRKKSLPSSMKLSEQAKQMFFMVCYNIDKFKQFVFESSFLTRYNIPEERVAQIKDDDVKLLQFGFEWLKTTFFHTGEEMFNTKEKNGDATAAKE</sequence>
<evidence type="ECO:0000313" key="2">
    <source>
        <dbReference type="Proteomes" id="UP000553343"/>
    </source>
</evidence>
<name>A0A850T318_9BACT</name>
<accession>A0A850T318</accession>
<dbReference type="EMBL" id="JACADJ010000002">
    <property type="protein sequence ID" value="NWH03592.1"/>
    <property type="molecule type" value="Genomic_DNA"/>
</dbReference>
<proteinExistence type="predicted"/>
<dbReference type="RefSeq" id="WP_178365036.1">
    <property type="nucleotide sequence ID" value="NZ_JACADJ010000002.1"/>
</dbReference>
<comment type="caution">
    <text evidence="1">The sequence shown here is derived from an EMBL/GenBank/DDBJ whole genome shotgun (WGS) entry which is preliminary data.</text>
</comment>
<dbReference type="Proteomes" id="UP000553343">
    <property type="component" value="Unassembled WGS sequence"/>
</dbReference>
<dbReference type="PANTHER" id="PTHR35866:SF1">
    <property type="entry name" value="YKGJ FAMILY CYSTEINE CLUSTER PROTEIN"/>
    <property type="match status" value="1"/>
</dbReference>
<reference evidence="1 2" key="1">
    <citation type="submission" date="2020-06" db="EMBL/GenBank/DDBJ databases">
        <title>High-quality draft genome of sulfate reducer Desulfobacter latus type strain AcrS2 isolated from marine sediment.</title>
        <authorList>
            <person name="Hoppe M."/>
            <person name="Larsen C.K."/>
            <person name="Marshall I.P.G."/>
            <person name="Schramm A."/>
            <person name="Marietou A.G."/>
        </authorList>
    </citation>
    <scope>NUCLEOTIDE SEQUENCE [LARGE SCALE GENOMIC DNA]</scope>
    <source>
        <strain evidence="1 2">AcRS2</strain>
    </source>
</reference>
<protein>
    <submittedName>
        <fullName evidence="1">YkgJ family cysteine cluster protein</fullName>
    </submittedName>
</protein>
<dbReference type="Pfam" id="PF03692">
    <property type="entry name" value="CxxCxxCC"/>
    <property type="match status" value="1"/>
</dbReference>
<dbReference type="PANTHER" id="PTHR35866">
    <property type="entry name" value="PUTATIVE-RELATED"/>
    <property type="match status" value="1"/>
</dbReference>
<keyword evidence="2" id="KW-1185">Reference proteome</keyword>
<organism evidence="1 2">
    <name type="scientific">Desulfobacter latus</name>
    <dbReference type="NCBI Taxonomy" id="2292"/>
    <lineage>
        <taxon>Bacteria</taxon>
        <taxon>Pseudomonadati</taxon>
        <taxon>Thermodesulfobacteriota</taxon>
        <taxon>Desulfobacteria</taxon>
        <taxon>Desulfobacterales</taxon>
        <taxon>Desulfobacteraceae</taxon>
        <taxon>Desulfobacter</taxon>
    </lineage>
</organism>
<dbReference type="AlphaFoldDB" id="A0A850T318"/>